<feature type="transmembrane region" description="Helical" evidence="1">
    <location>
        <begin position="28"/>
        <end position="48"/>
    </location>
</feature>
<dbReference type="Proteomes" id="UP000062963">
    <property type="component" value="Chromosome"/>
</dbReference>
<keyword evidence="1" id="KW-1133">Transmembrane helix</keyword>
<evidence type="ECO:0000313" key="2">
    <source>
        <dbReference type="EMBL" id="ALA98545.1"/>
    </source>
</evidence>
<name>A0A0K2JIX4_SPIKU</name>
<keyword evidence="3" id="KW-1185">Reference proteome</keyword>
<evidence type="ECO:0000313" key="3">
    <source>
        <dbReference type="Proteomes" id="UP000062963"/>
    </source>
</evidence>
<dbReference type="KEGG" id="skn:SKUN_001688"/>
<evidence type="ECO:0000256" key="1">
    <source>
        <dbReference type="SAM" id="Phobius"/>
    </source>
</evidence>
<gene>
    <name evidence="2" type="ORF">SKUN_001688</name>
</gene>
<dbReference type="EMBL" id="CP010899">
    <property type="protein sequence ID" value="ALA98545.1"/>
    <property type="molecule type" value="Genomic_DNA"/>
</dbReference>
<keyword evidence="1" id="KW-0812">Transmembrane</keyword>
<protein>
    <submittedName>
        <fullName evidence="2">Putative ABC transporter</fullName>
    </submittedName>
</protein>
<dbReference type="PATRIC" id="fig|273035.7.peg.2077"/>
<reference evidence="2 3" key="1">
    <citation type="journal article" date="2015" name="Genome Announc.">
        <title>Complete Genome Sequence of Spiroplasma kunkelii Strain CR2-3x, Causal Agent of Corn Stunt Disease in Zea mays L.</title>
        <authorList>
            <person name="Davis R.E."/>
            <person name="Shao J."/>
            <person name="Dally E.L."/>
            <person name="Zhao Y."/>
            <person name="Gasparich G.E."/>
            <person name="Gaynor B.J."/>
            <person name="Athey J.C."/>
            <person name="Harrison N.A."/>
            <person name="Donofrio N."/>
        </authorList>
    </citation>
    <scope>NUCLEOTIDE SEQUENCE [LARGE SCALE GENOMIC DNA]</scope>
    <source>
        <strain evidence="2 3">CR2-3x</strain>
    </source>
</reference>
<keyword evidence="1" id="KW-0472">Membrane</keyword>
<organism evidence="2 3">
    <name type="scientific">Spiroplasma kunkelii CR2-3x</name>
    <dbReference type="NCBI Taxonomy" id="273035"/>
    <lineage>
        <taxon>Bacteria</taxon>
        <taxon>Bacillati</taxon>
        <taxon>Mycoplasmatota</taxon>
        <taxon>Mollicutes</taxon>
        <taxon>Entomoplasmatales</taxon>
        <taxon>Spiroplasmataceae</taxon>
        <taxon>Spiroplasma</taxon>
    </lineage>
</organism>
<proteinExistence type="predicted"/>
<accession>A0A0K2JIX4</accession>
<sequence length="108" mass="12844">MENIIYSIGTGEGSLVQYQTEILQNDDILLIWIPILLIISLGLTYLWWQKELYGTFKLKVLQTVLFERKIPIQKNINFTLRRVSNQEVEEIKKTNFNWSTKYFWKAAT</sequence>
<dbReference type="AlphaFoldDB" id="A0A0K2JIX4"/>
<dbReference type="STRING" id="273035.SKUN_001688"/>